<dbReference type="RefSeq" id="WP_029636240.1">
    <property type="nucleotide sequence ID" value="NZ_JACJTA010000085.1"/>
</dbReference>
<keyword evidence="2" id="KW-1185">Reference proteome</keyword>
<evidence type="ECO:0000313" key="1">
    <source>
        <dbReference type="EMBL" id="MBD2608165.1"/>
    </source>
</evidence>
<dbReference type="EMBL" id="JACJTA010000085">
    <property type="protein sequence ID" value="MBD2608165.1"/>
    <property type="molecule type" value="Genomic_DNA"/>
</dbReference>
<dbReference type="Proteomes" id="UP000660380">
    <property type="component" value="Unassembled WGS sequence"/>
</dbReference>
<proteinExistence type="predicted"/>
<name>A0ABR8GYS4_9CYAN</name>
<organism evidence="1 2">
    <name type="scientific">Scytonema hofmannii FACHB-248</name>
    <dbReference type="NCBI Taxonomy" id="1842502"/>
    <lineage>
        <taxon>Bacteria</taxon>
        <taxon>Bacillati</taxon>
        <taxon>Cyanobacteriota</taxon>
        <taxon>Cyanophyceae</taxon>
        <taxon>Nostocales</taxon>
        <taxon>Scytonemataceae</taxon>
        <taxon>Scytonema</taxon>
    </lineage>
</organism>
<protein>
    <submittedName>
        <fullName evidence="1">Uncharacterized protein</fullName>
    </submittedName>
</protein>
<sequence length="123" mass="14230">MEQLEQNYKALYKYFVGFKSQLEDLKQQLHQPSEIDPLQVLQSQVYALQRQLQDSETVSDVGDAATTEMIVDNAEIATPIFELDIDTKAQERITFTALSNDEFKLERMIWLIDIFDRSAKKPA</sequence>
<reference evidence="1 2" key="1">
    <citation type="journal article" date="2020" name="ISME J.">
        <title>Comparative genomics reveals insights into cyanobacterial evolution and habitat adaptation.</title>
        <authorList>
            <person name="Chen M.Y."/>
            <person name="Teng W.K."/>
            <person name="Zhao L."/>
            <person name="Hu C.X."/>
            <person name="Zhou Y.K."/>
            <person name="Han B.P."/>
            <person name="Song L.R."/>
            <person name="Shu W.S."/>
        </authorList>
    </citation>
    <scope>NUCLEOTIDE SEQUENCE [LARGE SCALE GENOMIC DNA]</scope>
    <source>
        <strain evidence="1 2">FACHB-248</strain>
    </source>
</reference>
<comment type="caution">
    <text evidence="1">The sequence shown here is derived from an EMBL/GenBank/DDBJ whole genome shotgun (WGS) entry which is preliminary data.</text>
</comment>
<gene>
    <name evidence="1" type="ORF">H6G81_27530</name>
</gene>
<accession>A0ABR8GYS4</accession>
<evidence type="ECO:0000313" key="2">
    <source>
        <dbReference type="Proteomes" id="UP000660380"/>
    </source>
</evidence>